<proteinExistence type="predicted"/>
<dbReference type="InterPro" id="IPR038258">
    <property type="entry name" value="Gp4_sf"/>
</dbReference>
<reference evidence="2" key="1">
    <citation type="journal article" date="2015" name="Nature">
        <title>Complex archaea that bridge the gap between prokaryotes and eukaryotes.</title>
        <authorList>
            <person name="Spang A."/>
            <person name="Saw J.H."/>
            <person name="Jorgensen S.L."/>
            <person name="Zaremba-Niedzwiedzka K."/>
            <person name="Martijn J."/>
            <person name="Lind A.E."/>
            <person name="van Eijk R."/>
            <person name="Schleper C."/>
            <person name="Guy L."/>
            <person name="Ettema T.J."/>
        </authorList>
    </citation>
    <scope>NUCLEOTIDE SEQUENCE</scope>
</reference>
<accession>A0A0F9EK36</accession>
<sequence>MPTVLDVISNALIEVGALAQGETASAGDSSFGLSKLNRMLDQWNARELYVYTVRFDEYTLTPNLQPHTIGSSSATFTVTQRPIEIRSANIILNDVTPTVNTPLNIRDADWWSSLTVPDLSTTLPTDLYYAPKWPNGEIYLWPIPTIAYGLQLNTWTVLGGFSGLAETFDLPPGYEEAITLSLAESLGPGFGTNPNLMLSDLARKARAIIQGVNSEAPRISSRDSGVPTGGPPTPYFNYRRGS</sequence>
<dbReference type="EMBL" id="LAZR01027135">
    <property type="protein sequence ID" value="KKL66656.1"/>
    <property type="molecule type" value="Genomic_DNA"/>
</dbReference>
<feature type="region of interest" description="Disordered" evidence="1">
    <location>
        <begin position="216"/>
        <end position="242"/>
    </location>
</feature>
<name>A0A0F9EK36_9ZZZZ</name>
<evidence type="ECO:0000313" key="2">
    <source>
        <dbReference type="EMBL" id="KKL66656.1"/>
    </source>
</evidence>
<evidence type="ECO:0000256" key="1">
    <source>
        <dbReference type="SAM" id="MobiDB-lite"/>
    </source>
</evidence>
<gene>
    <name evidence="2" type="ORF">LCGC14_2142770</name>
</gene>
<dbReference type="Gene3D" id="1.10.3230.20">
    <property type="entry name" value="P22 tail accessory factor (Gp4)"/>
    <property type="match status" value="1"/>
</dbReference>
<organism evidence="2">
    <name type="scientific">marine sediment metagenome</name>
    <dbReference type="NCBI Taxonomy" id="412755"/>
    <lineage>
        <taxon>unclassified sequences</taxon>
        <taxon>metagenomes</taxon>
        <taxon>ecological metagenomes</taxon>
    </lineage>
</organism>
<protein>
    <submittedName>
        <fullName evidence="2">Uncharacterized protein</fullName>
    </submittedName>
</protein>
<comment type="caution">
    <text evidence="2">The sequence shown here is derived from an EMBL/GenBank/DDBJ whole genome shotgun (WGS) entry which is preliminary data.</text>
</comment>
<dbReference type="AlphaFoldDB" id="A0A0F9EK36"/>